<dbReference type="Gene3D" id="2.40.40.20">
    <property type="match status" value="1"/>
</dbReference>
<dbReference type="Pfam" id="PF04324">
    <property type="entry name" value="Fer2_BFD"/>
    <property type="match status" value="1"/>
</dbReference>
<comment type="cofactor">
    <cofactor evidence="2">
        <name>[4Fe-4S] cluster</name>
        <dbReference type="ChEBI" id="CHEBI:49883"/>
    </cofactor>
</comment>
<dbReference type="eggNOG" id="COG0243">
    <property type="taxonomic scope" value="Bacteria"/>
</dbReference>
<dbReference type="KEGG" id="slt:Slit_0160"/>
<dbReference type="PANTHER" id="PTHR43105">
    <property type="entry name" value="RESPIRATORY NITRATE REDUCTASE"/>
    <property type="match status" value="1"/>
</dbReference>
<dbReference type="GO" id="GO:0043546">
    <property type="term" value="F:molybdopterin cofactor binding"/>
    <property type="evidence" value="ECO:0007669"/>
    <property type="project" value="InterPro"/>
</dbReference>
<evidence type="ECO:0000313" key="13">
    <source>
        <dbReference type="Proteomes" id="UP000001625"/>
    </source>
</evidence>
<dbReference type="Proteomes" id="UP000001625">
    <property type="component" value="Chromosome"/>
</dbReference>
<dbReference type="Gene3D" id="3.40.50.740">
    <property type="match status" value="1"/>
</dbReference>
<dbReference type="InterPro" id="IPR006657">
    <property type="entry name" value="MoPterin_dinucl-bd_dom"/>
</dbReference>
<dbReference type="InterPro" id="IPR006963">
    <property type="entry name" value="Mopterin_OxRdtase_4Fe-4S_dom"/>
</dbReference>
<sequence length="882" mass="95560">MNAAQVARSTCPYCGVGCGVTANVSADAVTLAGDITHPANFGRLCSKGAALADTLDHEGRLLYPLANGVRISWDEALDRVAHGFEKIIAEHGTDAVAFYVSGQLLTEDYYVANKLMKGFIGSANIDTNSRLCMSSAVAAQKRAFGADAVPVCYEDVEMADLVVLAGSNYAWAHPVLYQRLAAAKKARPEMRVVVIDPRRTATCDIADLHLAIAPGADAFLFNGLLHHLRREDAIDLGYVEAHVESFAGAFEAARAAGSIPKVAQVCGLAESDLSEFFRLFAKTERTVTVFSQGINQSSSGVDKGNAIINVHLATGRVGKAGMGPFSVTGQPNAMGGREVGGLANQLAAHLDFSDAASIDLVGRFWKAAGIARKPGLKAVEMFHAIASGKIKAVWIMGTNPVVSMPDADSVRAALMDCELVVVSDCMRHTDTTACADILLPATGWGEKDGTVTNSERRISRQRAFMPAAGEARPDWWIITQIAQRMGFAEAFPYTQPAQIFREHARLSGFENAGTRAFDISALADLGDADYDALQPVQWPVNSQAPQGTQRLFVDGRFYTPSGKARMTTVSPHLPAVAVDDNFPLVLNTGRIRDQWHTMTRTGKVPRLNAHQIEPFVQVQASDAQLCRLQDGALARLTSRDGTMLARVQVSDDQRPGSVFVPMHWNDGFAKLARVDALVAPITDPISGQPESKHTPVRVETYQPAWQGFVLSRTRLDFADTSYCVCSRGANYWRHEIAGDVTPEDWRSWVQTTLHGPGDWIEYRDMGMRRYRAACLRDGRLETVFFIAADHLLPEREWLGSLFSQERLEAVDLAGLLAARPPKGAATDAGRNVCACFSVGEKTILNAIQTQDLNSIEAIGLCLRAGTGCGSCVPEIRRILDQS</sequence>
<evidence type="ECO:0000256" key="2">
    <source>
        <dbReference type="ARBA" id="ARBA00001966"/>
    </source>
</evidence>
<dbReference type="Gene3D" id="2.20.25.90">
    <property type="entry name" value="ADC-like domains"/>
    <property type="match status" value="1"/>
</dbReference>
<dbReference type="InterPro" id="IPR009010">
    <property type="entry name" value="Asp_de-COase-like_dom_sf"/>
</dbReference>
<dbReference type="Pfam" id="PF04879">
    <property type="entry name" value="Molybdop_Fe4S4"/>
    <property type="match status" value="1"/>
</dbReference>
<dbReference type="PROSITE" id="PS51669">
    <property type="entry name" value="4FE4S_MOW_BIS_MGD"/>
    <property type="match status" value="1"/>
</dbReference>
<dbReference type="GO" id="GO:0016020">
    <property type="term" value="C:membrane"/>
    <property type="evidence" value="ECO:0007669"/>
    <property type="project" value="TreeGrafter"/>
</dbReference>
<comment type="cofactor">
    <cofactor evidence="1">
        <name>Mo-bis(molybdopterin guanine dinucleotide)</name>
        <dbReference type="ChEBI" id="CHEBI:60539"/>
    </cofactor>
</comment>
<dbReference type="Pfam" id="PF00384">
    <property type="entry name" value="Molybdopterin"/>
    <property type="match status" value="1"/>
</dbReference>
<dbReference type="InterPro" id="IPR027467">
    <property type="entry name" value="MopterinOxRdtase_cofactor_BS"/>
</dbReference>
<dbReference type="EMBL" id="CP001965">
    <property type="protein sequence ID" value="ADE10402.1"/>
    <property type="molecule type" value="Genomic_DNA"/>
</dbReference>
<evidence type="ECO:0000256" key="3">
    <source>
        <dbReference type="ARBA" id="ARBA00008747"/>
    </source>
</evidence>
<dbReference type="InterPro" id="IPR041957">
    <property type="entry name" value="CT_Nitrate-R-NapA-like"/>
</dbReference>
<evidence type="ECO:0000256" key="7">
    <source>
        <dbReference type="ARBA" id="ARBA00023002"/>
    </source>
</evidence>
<keyword evidence="8" id="KW-0408">Iron</keyword>
<dbReference type="Gene3D" id="3.40.228.10">
    <property type="entry name" value="Dimethylsulfoxide Reductase, domain 2"/>
    <property type="match status" value="1"/>
</dbReference>
<keyword evidence="13" id="KW-1185">Reference proteome</keyword>
<dbReference type="GO" id="GO:0042128">
    <property type="term" value="P:nitrate assimilation"/>
    <property type="evidence" value="ECO:0007669"/>
    <property type="project" value="UniProtKB-KW"/>
</dbReference>
<gene>
    <name evidence="12" type="ordered locus">Slit_0160</name>
</gene>
<organism evidence="12 13">
    <name type="scientific">Sideroxydans lithotrophicus (strain ES-1)</name>
    <dbReference type="NCBI Taxonomy" id="580332"/>
    <lineage>
        <taxon>Bacteria</taxon>
        <taxon>Pseudomonadati</taxon>
        <taxon>Pseudomonadota</taxon>
        <taxon>Betaproteobacteria</taxon>
        <taxon>Nitrosomonadales</taxon>
        <taxon>Gallionellaceae</taxon>
        <taxon>Sideroxydans</taxon>
    </lineage>
</organism>
<dbReference type="PANTHER" id="PTHR43105:SF9">
    <property type="entry name" value="NADPH-FE(3+) OXIDOREDUCTASE SUBUNIT ALPHA"/>
    <property type="match status" value="1"/>
</dbReference>
<dbReference type="SUPFAM" id="SSF53706">
    <property type="entry name" value="Formate dehydrogenase/DMSO reductase, domains 1-3"/>
    <property type="match status" value="1"/>
</dbReference>
<proteinExistence type="inferred from homology"/>
<dbReference type="STRING" id="580332.Slit_0160"/>
<dbReference type="InterPro" id="IPR006656">
    <property type="entry name" value="Mopterin_OxRdtase"/>
</dbReference>
<dbReference type="GO" id="GO:0051539">
    <property type="term" value="F:4 iron, 4 sulfur cluster binding"/>
    <property type="evidence" value="ECO:0007669"/>
    <property type="project" value="UniProtKB-KW"/>
</dbReference>
<dbReference type="CDD" id="cd02791">
    <property type="entry name" value="MopB_CT_Nitrate-R-NapA-like"/>
    <property type="match status" value="1"/>
</dbReference>
<dbReference type="Pfam" id="PF01568">
    <property type="entry name" value="Molydop_binding"/>
    <property type="match status" value="1"/>
</dbReference>
<dbReference type="SMART" id="SM00926">
    <property type="entry name" value="Molybdop_Fe4S4"/>
    <property type="match status" value="1"/>
</dbReference>
<evidence type="ECO:0000256" key="9">
    <source>
        <dbReference type="ARBA" id="ARBA00023014"/>
    </source>
</evidence>
<reference evidence="12 13" key="1">
    <citation type="submission" date="2010-03" db="EMBL/GenBank/DDBJ databases">
        <title>Complete sequence of Sideroxydans lithotrophicus ES-1.</title>
        <authorList>
            <consortium name="US DOE Joint Genome Institute"/>
            <person name="Lucas S."/>
            <person name="Copeland A."/>
            <person name="Lapidus A."/>
            <person name="Cheng J.-F."/>
            <person name="Bruce D."/>
            <person name="Goodwin L."/>
            <person name="Pitluck S."/>
            <person name="Munk A.C."/>
            <person name="Detter J.C."/>
            <person name="Han C."/>
            <person name="Tapia R."/>
            <person name="Larimer F."/>
            <person name="Land M."/>
            <person name="Hauser L."/>
            <person name="Kyrpides N."/>
            <person name="Ivanova N."/>
            <person name="Emerson D."/>
            <person name="Woyke T."/>
        </authorList>
    </citation>
    <scope>NUCLEOTIDE SEQUENCE [LARGE SCALE GENOMIC DNA]</scope>
    <source>
        <strain evidence="12 13">ES-1</strain>
    </source>
</reference>
<dbReference type="Gene3D" id="1.10.10.1100">
    <property type="entry name" value="BFD-like [2Fe-2S]-binding domain"/>
    <property type="match status" value="1"/>
</dbReference>
<dbReference type="GO" id="GO:0046872">
    <property type="term" value="F:metal ion binding"/>
    <property type="evidence" value="ECO:0007669"/>
    <property type="project" value="UniProtKB-KW"/>
</dbReference>
<dbReference type="InterPro" id="IPR007419">
    <property type="entry name" value="BFD-like_2Fe2S-bd_dom"/>
</dbReference>
<accession>D5CU67</accession>
<dbReference type="CDD" id="cd02754">
    <property type="entry name" value="MopB_Nitrate-R-NapA-like"/>
    <property type="match status" value="1"/>
</dbReference>
<dbReference type="InterPro" id="IPR041854">
    <property type="entry name" value="BFD-like_2Fe2S-bd_dom_sf"/>
</dbReference>
<evidence type="ECO:0000256" key="8">
    <source>
        <dbReference type="ARBA" id="ARBA00023004"/>
    </source>
</evidence>
<name>D5CU67_SIDLE</name>
<keyword evidence="10" id="KW-0534">Nitrate assimilation</keyword>
<evidence type="ECO:0000256" key="4">
    <source>
        <dbReference type="ARBA" id="ARBA00022485"/>
    </source>
</evidence>
<comment type="similarity">
    <text evidence="3">Belongs to the prokaryotic molybdopterin-containing oxidoreductase family. NasA/NapA/NarB subfamily.</text>
</comment>
<dbReference type="RefSeq" id="WP_013028301.1">
    <property type="nucleotide sequence ID" value="NC_013959.1"/>
</dbReference>
<keyword evidence="9" id="KW-0411">Iron-sulfur</keyword>
<evidence type="ECO:0000256" key="5">
    <source>
        <dbReference type="ARBA" id="ARBA00022505"/>
    </source>
</evidence>
<feature type="domain" description="4Fe-4S Mo/W bis-MGD-type" evidence="11">
    <location>
        <begin position="4"/>
        <end position="59"/>
    </location>
</feature>
<dbReference type="PROSITE" id="PS00551">
    <property type="entry name" value="MOLYBDOPTERIN_PROK_1"/>
    <property type="match status" value="1"/>
</dbReference>
<protein>
    <submittedName>
        <fullName evidence="12">Molybdopterin oxidoreductase</fullName>
    </submittedName>
</protein>
<keyword evidence="7" id="KW-0560">Oxidoreductase</keyword>
<keyword evidence="4" id="KW-0004">4Fe-4S</keyword>
<dbReference type="GO" id="GO:1990204">
    <property type="term" value="C:oxidoreductase complex"/>
    <property type="evidence" value="ECO:0007669"/>
    <property type="project" value="UniProtKB-ARBA"/>
</dbReference>
<dbReference type="AlphaFoldDB" id="D5CU67"/>
<keyword evidence="5" id="KW-0500">Molybdenum</keyword>
<evidence type="ECO:0000259" key="11">
    <source>
        <dbReference type="PROSITE" id="PS51669"/>
    </source>
</evidence>
<dbReference type="SUPFAM" id="SSF50692">
    <property type="entry name" value="ADC-like"/>
    <property type="match status" value="1"/>
</dbReference>
<evidence type="ECO:0000256" key="6">
    <source>
        <dbReference type="ARBA" id="ARBA00022723"/>
    </source>
</evidence>
<evidence type="ECO:0000256" key="1">
    <source>
        <dbReference type="ARBA" id="ARBA00001942"/>
    </source>
</evidence>
<evidence type="ECO:0000256" key="10">
    <source>
        <dbReference type="ARBA" id="ARBA00023063"/>
    </source>
</evidence>
<keyword evidence="6" id="KW-0479">Metal-binding</keyword>
<evidence type="ECO:0000313" key="12">
    <source>
        <dbReference type="EMBL" id="ADE10402.1"/>
    </source>
</evidence>
<dbReference type="InterPro" id="IPR050123">
    <property type="entry name" value="Prok_molybdopt-oxidoreductase"/>
</dbReference>
<dbReference type="eggNOG" id="COG1251">
    <property type="taxonomic scope" value="Bacteria"/>
</dbReference>
<dbReference type="GO" id="GO:0045333">
    <property type="term" value="P:cellular respiration"/>
    <property type="evidence" value="ECO:0007669"/>
    <property type="project" value="UniProtKB-ARBA"/>
</dbReference>
<dbReference type="GO" id="GO:0016491">
    <property type="term" value="F:oxidoreductase activity"/>
    <property type="evidence" value="ECO:0007669"/>
    <property type="project" value="UniProtKB-KW"/>
</dbReference>
<dbReference type="HOGENOM" id="CLU_000422_13_4_4"/>